<dbReference type="InterPro" id="IPR005021">
    <property type="entry name" value="Terminase_largesu-like"/>
</dbReference>
<protein>
    <submittedName>
        <fullName evidence="3">Phage terminase large subunit</fullName>
    </submittedName>
</protein>
<dbReference type="PANTHER" id="PTHR41287:SF1">
    <property type="entry name" value="PROTEIN YMFN"/>
    <property type="match status" value="1"/>
</dbReference>
<dbReference type="EMBL" id="KF365913">
    <property type="protein sequence ID" value="AGQ21265.1"/>
    <property type="molecule type" value="Genomic_DNA"/>
</dbReference>
<dbReference type="Pfam" id="PF03354">
    <property type="entry name" value="TerL_ATPase"/>
    <property type="match status" value="1"/>
</dbReference>
<reference evidence="3" key="1">
    <citation type="journal article" date="2013" name="J. Bacteriol.">
        <title>A plasmid-encoded phosphatase regulates Bacillus subtilis biofilm architecture, sporulation, and genetic competence.</title>
        <authorList>
            <person name="Parashar V."/>
            <person name="Konkol M.A."/>
            <person name="Kearns D.B."/>
            <person name="Neiditch M.B."/>
        </authorList>
    </citation>
    <scope>NUCLEOTIDE SEQUENCE</scope>
    <source>
        <strain evidence="3">NCIB 3610</strain>
        <plasmid evidence="3">pBS32</plasmid>
    </source>
</reference>
<evidence type="ECO:0000259" key="1">
    <source>
        <dbReference type="Pfam" id="PF03354"/>
    </source>
</evidence>
<name>S5DQ44_BACIU</name>
<dbReference type="PANTHER" id="PTHR41287">
    <property type="match status" value="1"/>
</dbReference>
<dbReference type="Pfam" id="PF20441">
    <property type="entry name" value="TerL_nuclease"/>
    <property type="match status" value="1"/>
</dbReference>
<organism evidence="3">
    <name type="scientific">Bacillus subtilis subsp. subtilis NCIB 3610 = ATCC 6051 = DSM 10</name>
    <dbReference type="NCBI Taxonomy" id="535026"/>
    <lineage>
        <taxon>Bacteria</taxon>
        <taxon>Bacillati</taxon>
        <taxon>Bacillota</taxon>
        <taxon>Bacilli</taxon>
        <taxon>Bacillales</taxon>
        <taxon>Bacillaceae</taxon>
        <taxon>Bacillus</taxon>
    </lineage>
</organism>
<keyword evidence="3" id="KW-0614">Plasmid</keyword>
<reference evidence="3" key="2">
    <citation type="journal article" date="2013" name="J. Bacteriol.">
        <title>Plasmid-Encoded ComI Inhibits Competence in the Ancestral 3610 Strain of Bacillus subtilis.</title>
        <authorList>
            <person name="Konkol M.A."/>
            <person name="Blair K.M."/>
            <person name="Kearns D.B."/>
        </authorList>
    </citation>
    <scope>NUCLEOTIDE SEQUENCE</scope>
    <source>
        <strain evidence="3">NCIB 3610</strain>
        <plasmid evidence="3">pBS32</plasmid>
    </source>
</reference>
<feature type="domain" description="Terminase large subunit-like ATPase" evidence="1">
    <location>
        <begin position="112"/>
        <end position="286"/>
    </location>
</feature>
<feature type="domain" description="Terminase large subunit-like endonuclease" evidence="2">
    <location>
        <begin position="293"/>
        <end position="574"/>
    </location>
</feature>
<dbReference type="Gene3D" id="3.40.50.300">
    <property type="entry name" value="P-loop containing nucleotide triphosphate hydrolases"/>
    <property type="match status" value="1"/>
</dbReference>
<evidence type="ECO:0000313" key="3">
    <source>
        <dbReference type="EMBL" id="AGQ21265.1"/>
    </source>
</evidence>
<evidence type="ECO:0000259" key="2">
    <source>
        <dbReference type="Pfam" id="PF20441"/>
    </source>
</evidence>
<dbReference type="InterPro" id="IPR027417">
    <property type="entry name" value="P-loop_NTPase"/>
</dbReference>
<sequence length="596" mass="68579">MVKRQSPKLKMLVRFLQPLPINKILRVSDNMVSSYLKAHPAYQYARDVVEGKLTAGKYVKKACCKFISDVHNPDCEFFIDEDELKKIDGLTKLINMATGLKAGTPTHDALAPFQWFFLVNALCWKYKQNPIKRRYEKSVLLIGRKSGKSFLVALIFILLLLIEPEYSEFYSVAPDKELSSIVKKEVEQTITASHPSIQKQFQITRSEVRCLLTKSKFIPLANSENRMDGRKANVFVADEVGALRNRYPIDAMQSSQMNMVNRTGILISTAYESLNNPMTEEVEYAQKVLDDLIDDPTLFALLYKPDDPKDWLSDKSLIEANPLAEVLEDNLEYLKKQRRTALDMPSSKKNFLTKHMNIFVDGDDSEVYIPSDELKKNMITTYDWTGREVFVGVDLSQTTDNTAVSMVTYDHDKDEYVAQSWAFIPEDSAENKSKVEKVDYFTMRDNGYCYFCGDKVISHRFVENFVLDLEKKYGVIIKGIGYDRWNCVASANRWYEEGYDTIEIKQHSSVLHPATKLVKERVLKGSFKYLQNRLLEINFSNAREVKDSNLNTYVNKKKSTGKVDMVISILNAMALWNKEVEENLTSNFEERELIIL</sequence>
<accession>S5DQ44</accession>
<dbReference type="GO" id="GO:0004519">
    <property type="term" value="F:endonuclease activity"/>
    <property type="evidence" value="ECO:0007669"/>
    <property type="project" value="InterPro"/>
</dbReference>
<gene>
    <name evidence="3" type="primary">zpbK</name>
</gene>
<geneLocation type="plasmid" evidence="3">
    <name>pBS32</name>
</geneLocation>
<proteinExistence type="predicted"/>
<dbReference type="AlphaFoldDB" id="S5DQ44"/>
<dbReference type="InterPro" id="IPR046461">
    <property type="entry name" value="TerL_ATPase"/>
</dbReference>
<dbReference type="InterPro" id="IPR046462">
    <property type="entry name" value="TerL_nuclease"/>
</dbReference>